<dbReference type="OrthoDB" id="108650at2759"/>
<evidence type="ECO:0000313" key="7">
    <source>
        <dbReference type="Proteomes" id="UP000018721"/>
    </source>
</evidence>
<keyword evidence="7" id="KW-1185">Reference proteome</keyword>
<evidence type="ECO:0000313" key="6">
    <source>
        <dbReference type="EMBL" id="ETI39123.1"/>
    </source>
</evidence>
<comment type="subcellular location">
    <subcellularLocation>
        <location evidence="1 5">Secreted</location>
    </subcellularLocation>
</comment>
<dbReference type="GO" id="GO:0005576">
    <property type="term" value="C:extracellular region"/>
    <property type="evidence" value="ECO:0007669"/>
    <property type="project" value="UniProtKB-SubCell"/>
</dbReference>
<comment type="similarity">
    <text evidence="2 5">Belongs to the RxLR effector family.</text>
</comment>
<comment type="domain">
    <text evidence="5">The RxLR-dEER motif acts to carry the protein into the host cell cytoplasm through binding to cell surface phosphatidylinositol-3-phosphate.</text>
</comment>
<sequence>MRLPYVVVATLVTLFAGGDTVLAAKESNQATHAVQNIHNIPVIARVLHTAVSEANVQRFLRIETTIDSENEEERALPSGVSKLAEKFKPSADKLKSLTTKLAPTTEKLTDKAMAVAVRLKPVADAFPGKLKPIADKLMPILKPLAEKLKATPSVEKLIAKLRNFAEKIKNYKVGEHTIRERYTMAKFDFWFKQNKTPDDVKAMLKIGEGAIVNTKNYDLSVQYNAFYRWAQRDKEVKAAKAAAAAAAA</sequence>
<comment type="function">
    <text evidence="5">Effector that suppresses plant defense responses during pathogen infection.</text>
</comment>
<dbReference type="eggNOG" id="ENOG502RRVP">
    <property type="taxonomic scope" value="Eukaryota"/>
</dbReference>
<protein>
    <recommendedName>
        <fullName evidence="5">RxLR effector protein</fullName>
    </recommendedName>
</protein>
<reference evidence="6 7" key="1">
    <citation type="submission" date="2013-11" db="EMBL/GenBank/DDBJ databases">
        <title>The Genome Sequence of Phytophthora parasitica P1569.</title>
        <authorList>
            <consortium name="The Broad Institute Genomics Platform"/>
            <person name="Russ C."/>
            <person name="Tyler B."/>
            <person name="Panabieres F."/>
            <person name="Shan W."/>
            <person name="Tripathy S."/>
            <person name="Grunwald N."/>
            <person name="Machado M."/>
            <person name="Johnson C.S."/>
            <person name="Arredondo F."/>
            <person name="Hong C."/>
            <person name="Coffey M."/>
            <person name="Young S.K."/>
            <person name="Zeng Q."/>
            <person name="Gargeya S."/>
            <person name="Fitzgerald M."/>
            <person name="Abouelleil A."/>
            <person name="Alvarado L."/>
            <person name="Chapman S.B."/>
            <person name="Gainer-Dewar J."/>
            <person name="Goldberg J."/>
            <person name="Griggs A."/>
            <person name="Gujja S."/>
            <person name="Hansen M."/>
            <person name="Howarth C."/>
            <person name="Imamovic A."/>
            <person name="Ireland A."/>
            <person name="Larimer J."/>
            <person name="McCowan C."/>
            <person name="Murphy C."/>
            <person name="Pearson M."/>
            <person name="Poon T.W."/>
            <person name="Priest M."/>
            <person name="Roberts A."/>
            <person name="Saif S."/>
            <person name="Shea T."/>
            <person name="Sykes S."/>
            <person name="Wortman J."/>
            <person name="Nusbaum C."/>
            <person name="Birren B."/>
        </authorList>
    </citation>
    <scope>NUCLEOTIDE SEQUENCE [LARGE SCALE GENOMIC DNA]</scope>
    <source>
        <strain evidence="6 7">P1569</strain>
    </source>
</reference>
<accession>V9EKT5</accession>
<name>V9EKT5_PHYNI</name>
<dbReference type="SUPFAM" id="SSF58113">
    <property type="entry name" value="Apolipoprotein A-I"/>
    <property type="match status" value="1"/>
</dbReference>
<keyword evidence="3 5" id="KW-0964">Secreted</keyword>
<evidence type="ECO:0000256" key="2">
    <source>
        <dbReference type="ARBA" id="ARBA00010400"/>
    </source>
</evidence>
<evidence type="ECO:0000256" key="4">
    <source>
        <dbReference type="ARBA" id="ARBA00022729"/>
    </source>
</evidence>
<dbReference type="HOGENOM" id="CLU_1149131_0_0_1"/>
<feature type="chain" id="PRO_5041016647" description="RxLR effector protein" evidence="5">
    <location>
        <begin position="24"/>
        <end position="248"/>
    </location>
</feature>
<dbReference type="Pfam" id="PF16810">
    <property type="entry name" value="RXLR"/>
    <property type="match status" value="1"/>
</dbReference>
<dbReference type="AlphaFoldDB" id="V9EKT5"/>
<organism evidence="6 7">
    <name type="scientific">Phytophthora nicotianae P1569</name>
    <dbReference type="NCBI Taxonomy" id="1317065"/>
    <lineage>
        <taxon>Eukaryota</taxon>
        <taxon>Sar</taxon>
        <taxon>Stramenopiles</taxon>
        <taxon>Oomycota</taxon>
        <taxon>Peronosporomycetes</taxon>
        <taxon>Peronosporales</taxon>
        <taxon>Peronosporaceae</taxon>
        <taxon>Phytophthora</taxon>
    </lineage>
</organism>
<keyword evidence="4 5" id="KW-0732">Signal</keyword>
<evidence type="ECO:0000256" key="5">
    <source>
        <dbReference type="RuleBase" id="RU367124"/>
    </source>
</evidence>
<comment type="caution">
    <text evidence="6">The sequence shown here is derived from an EMBL/GenBank/DDBJ whole genome shotgun (WGS) entry which is preliminary data.</text>
</comment>
<evidence type="ECO:0000256" key="3">
    <source>
        <dbReference type="ARBA" id="ARBA00022525"/>
    </source>
</evidence>
<dbReference type="Gene3D" id="1.20.120.20">
    <property type="entry name" value="Apolipoprotein"/>
    <property type="match status" value="1"/>
</dbReference>
<dbReference type="EMBL" id="ANIZ01002659">
    <property type="protein sequence ID" value="ETI39123.1"/>
    <property type="molecule type" value="Genomic_DNA"/>
</dbReference>
<dbReference type="Proteomes" id="UP000018721">
    <property type="component" value="Unassembled WGS sequence"/>
</dbReference>
<evidence type="ECO:0000256" key="1">
    <source>
        <dbReference type="ARBA" id="ARBA00004613"/>
    </source>
</evidence>
<dbReference type="InterPro" id="IPR031825">
    <property type="entry name" value="RXLR"/>
</dbReference>
<proteinExistence type="inferred from homology"/>
<feature type="signal peptide" evidence="5">
    <location>
        <begin position="1"/>
        <end position="23"/>
    </location>
</feature>
<gene>
    <name evidence="6" type="ORF">F443_15256</name>
</gene>